<proteinExistence type="predicted"/>
<gene>
    <name evidence="1" type="ORF">LCGC14_2926560</name>
</gene>
<protein>
    <submittedName>
        <fullName evidence="1">Uncharacterized protein</fullName>
    </submittedName>
</protein>
<organism evidence="1">
    <name type="scientific">marine sediment metagenome</name>
    <dbReference type="NCBI Taxonomy" id="412755"/>
    <lineage>
        <taxon>unclassified sequences</taxon>
        <taxon>metagenomes</taxon>
        <taxon>ecological metagenomes</taxon>
    </lineage>
</organism>
<sequence length="101" mass="11985">DGGATRAYRPEVAYTHFYQGEYHHRGIGAMGYYTDHHEERDFGVYKDDSLIKIYNVSLDSFIPNSIFPKISYDQFFEMLDNETYSQDELRDWVKNKIKEIS</sequence>
<reference evidence="1" key="1">
    <citation type="journal article" date="2015" name="Nature">
        <title>Complex archaea that bridge the gap between prokaryotes and eukaryotes.</title>
        <authorList>
            <person name="Spang A."/>
            <person name="Saw J.H."/>
            <person name="Jorgensen S.L."/>
            <person name="Zaremba-Niedzwiedzka K."/>
            <person name="Martijn J."/>
            <person name="Lind A.E."/>
            <person name="van Eijk R."/>
            <person name="Schleper C."/>
            <person name="Guy L."/>
            <person name="Ettema T.J."/>
        </authorList>
    </citation>
    <scope>NUCLEOTIDE SEQUENCE</scope>
</reference>
<dbReference type="EMBL" id="LAZR01058303">
    <property type="protein sequence ID" value="KKK70179.1"/>
    <property type="molecule type" value="Genomic_DNA"/>
</dbReference>
<name>A0A0F8ZUX5_9ZZZZ</name>
<comment type="caution">
    <text evidence="1">The sequence shown here is derived from an EMBL/GenBank/DDBJ whole genome shotgun (WGS) entry which is preliminary data.</text>
</comment>
<feature type="non-terminal residue" evidence="1">
    <location>
        <position position="1"/>
    </location>
</feature>
<evidence type="ECO:0000313" key="1">
    <source>
        <dbReference type="EMBL" id="KKK70179.1"/>
    </source>
</evidence>
<accession>A0A0F8ZUX5</accession>
<dbReference type="AlphaFoldDB" id="A0A0F8ZUX5"/>